<dbReference type="AlphaFoldDB" id="A0A520KYU7"/>
<sequence length="95" mass="11143">MNEDLNKKTYKYERMLREALGKIKKSPNERSYLMKVADDFLNMADSYHRDGIYFLEKGNIIDALASFSYGHAWLDAGMRLGIFKSNDEDYELFTI</sequence>
<feature type="domain" description="DUF357" evidence="1">
    <location>
        <begin position="11"/>
        <end position="83"/>
    </location>
</feature>
<dbReference type="Gene3D" id="1.20.1270.90">
    <property type="entry name" value="AF1782-like"/>
    <property type="match status" value="1"/>
</dbReference>
<evidence type="ECO:0000313" key="3">
    <source>
        <dbReference type="Proteomes" id="UP000320766"/>
    </source>
</evidence>
<evidence type="ECO:0000313" key="2">
    <source>
        <dbReference type="EMBL" id="RZN73437.1"/>
    </source>
</evidence>
<accession>A0A520KYU7</accession>
<dbReference type="EMBL" id="RXIL01000010">
    <property type="protein sequence ID" value="RZN73437.1"/>
    <property type="molecule type" value="Genomic_DNA"/>
</dbReference>
<organism evidence="2 3">
    <name type="scientific">Candidatus Methanolliviera hydrocarbonicum</name>
    <dbReference type="NCBI Taxonomy" id="2491085"/>
    <lineage>
        <taxon>Archaea</taxon>
        <taxon>Methanobacteriati</taxon>
        <taxon>Methanobacteriota</taxon>
        <taxon>Candidatus Methanoliparia</taxon>
        <taxon>Candidatus Methanoliparales</taxon>
        <taxon>Candidatus Methanollivieraceae</taxon>
        <taxon>Candidatus Methanolliviera</taxon>
    </lineage>
</organism>
<dbReference type="SUPFAM" id="SSF158372">
    <property type="entry name" value="AF1782-like"/>
    <property type="match status" value="1"/>
</dbReference>
<dbReference type="Pfam" id="PF04010">
    <property type="entry name" value="DUF357"/>
    <property type="match status" value="1"/>
</dbReference>
<dbReference type="InterPro" id="IPR036809">
    <property type="entry name" value="AF1782-like_sf"/>
</dbReference>
<reference evidence="2 3" key="1">
    <citation type="journal article" date="2019" name="Nat. Microbiol.">
        <title>Wide diversity of methane and short-chain alkane metabolisms in uncultured archaea.</title>
        <authorList>
            <person name="Borrel G."/>
            <person name="Adam P.S."/>
            <person name="McKay L.J."/>
            <person name="Chen L.X."/>
            <person name="Sierra-Garcia I.N."/>
            <person name="Sieber C.M."/>
            <person name="Letourneur Q."/>
            <person name="Ghozlane A."/>
            <person name="Andersen G.L."/>
            <person name="Li W.J."/>
            <person name="Hallam S.J."/>
            <person name="Muyzer G."/>
            <person name="de Oliveira V.M."/>
            <person name="Inskeep W.P."/>
            <person name="Banfield J.F."/>
            <person name="Gribaldo S."/>
        </authorList>
    </citation>
    <scope>NUCLEOTIDE SEQUENCE [LARGE SCALE GENOMIC DNA]</scope>
    <source>
        <strain evidence="2">NM1b</strain>
    </source>
</reference>
<dbReference type="InterPro" id="IPR023140">
    <property type="entry name" value="DUF357"/>
</dbReference>
<comment type="caution">
    <text evidence="2">The sequence shown here is derived from an EMBL/GenBank/DDBJ whole genome shotgun (WGS) entry which is preliminary data.</text>
</comment>
<evidence type="ECO:0000259" key="1">
    <source>
        <dbReference type="Pfam" id="PF04010"/>
    </source>
</evidence>
<dbReference type="Proteomes" id="UP000320766">
    <property type="component" value="Unassembled WGS sequence"/>
</dbReference>
<name>A0A520KYU7_9EURY</name>
<protein>
    <submittedName>
        <fullName evidence="2">DUF357 domain-containing protein</fullName>
    </submittedName>
</protein>
<proteinExistence type="predicted"/>
<gene>
    <name evidence="2" type="ORF">EF807_00655</name>
</gene>